<accession>A0ABP0GA86</accession>
<sequence>MGLAVNLGSVGGPLVDHNRLVGHSFPKYCLWPPLLVSNEALQESFIKQPAIMKADLDDN</sequence>
<dbReference type="EMBL" id="CAWYQH010000103">
    <property type="protein sequence ID" value="CAK8687015.1"/>
    <property type="molecule type" value="Genomic_DNA"/>
</dbReference>
<gene>
    <name evidence="1" type="ORF">CVLEPA_LOCUS19047</name>
</gene>
<keyword evidence="2" id="KW-1185">Reference proteome</keyword>
<protein>
    <submittedName>
        <fullName evidence="1">Uncharacterized protein</fullName>
    </submittedName>
</protein>
<evidence type="ECO:0000313" key="2">
    <source>
        <dbReference type="Proteomes" id="UP001642483"/>
    </source>
</evidence>
<evidence type="ECO:0000313" key="1">
    <source>
        <dbReference type="EMBL" id="CAK8687015.1"/>
    </source>
</evidence>
<name>A0ABP0GA86_CLALP</name>
<proteinExistence type="predicted"/>
<comment type="caution">
    <text evidence="1">The sequence shown here is derived from an EMBL/GenBank/DDBJ whole genome shotgun (WGS) entry which is preliminary data.</text>
</comment>
<organism evidence="1 2">
    <name type="scientific">Clavelina lepadiformis</name>
    <name type="common">Light-bulb sea squirt</name>
    <name type="synonym">Ascidia lepadiformis</name>
    <dbReference type="NCBI Taxonomy" id="159417"/>
    <lineage>
        <taxon>Eukaryota</taxon>
        <taxon>Metazoa</taxon>
        <taxon>Chordata</taxon>
        <taxon>Tunicata</taxon>
        <taxon>Ascidiacea</taxon>
        <taxon>Aplousobranchia</taxon>
        <taxon>Clavelinidae</taxon>
        <taxon>Clavelina</taxon>
    </lineage>
</organism>
<dbReference type="Proteomes" id="UP001642483">
    <property type="component" value="Unassembled WGS sequence"/>
</dbReference>
<reference evidence="1 2" key="1">
    <citation type="submission" date="2024-02" db="EMBL/GenBank/DDBJ databases">
        <authorList>
            <person name="Daric V."/>
            <person name="Darras S."/>
        </authorList>
    </citation>
    <scope>NUCLEOTIDE SEQUENCE [LARGE SCALE GENOMIC DNA]</scope>
</reference>